<gene>
    <name evidence="1" type="ORF">GIB67_011129</name>
</gene>
<keyword evidence="2" id="KW-1185">Reference proteome</keyword>
<dbReference type="PANTHER" id="PTHR35461:SF3">
    <property type="entry name" value="OVATE DOMAIN-CONTAINING PROTEIN"/>
    <property type="match status" value="1"/>
</dbReference>
<accession>A0A7J7PAI5</accession>
<dbReference type="Proteomes" id="UP000541444">
    <property type="component" value="Unassembled WGS sequence"/>
</dbReference>
<sequence length="197" mass="23792">MLLKNTKKFFKTTIQTFKSLFFGDYQRLPKSPSYKSLKTQQSLIELDNFYNDFTNRWELSKDKVKAKSKRRRKKEEKGKQLMEGDQDVYNGSFMKFSKKAHQRQQQQSIRDILRICDEEEGEEEKEREETNDFVSRRVEVTQKLKELELIDLNNVDHVMDIEEVLHYYSRLTCPFYVEIVDNFTMRMYSELFESLDS</sequence>
<evidence type="ECO:0000313" key="2">
    <source>
        <dbReference type="Proteomes" id="UP000541444"/>
    </source>
</evidence>
<name>A0A7J7PAI5_9MAGN</name>
<evidence type="ECO:0000313" key="1">
    <source>
        <dbReference type="EMBL" id="KAF6176340.1"/>
    </source>
</evidence>
<comment type="caution">
    <text evidence="1">The sequence shown here is derived from an EMBL/GenBank/DDBJ whole genome shotgun (WGS) entry which is preliminary data.</text>
</comment>
<dbReference type="PANTHER" id="PTHR35461">
    <property type="entry name" value="BNAANNG14610D PROTEIN"/>
    <property type="match status" value="1"/>
</dbReference>
<protein>
    <recommendedName>
        <fullName evidence="3">OVATE domain-containing protein</fullName>
    </recommendedName>
</protein>
<organism evidence="1 2">
    <name type="scientific">Kingdonia uniflora</name>
    <dbReference type="NCBI Taxonomy" id="39325"/>
    <lineage>
        <taxon>Eukaryota</taxon>
        <taxon>Viridiplantae</taxon>
        <taxon>Streptophyta</taxon>
        <taxon>Embryophyta</taxon>
        <taxon>Tracheophyta</taxon>
        <taxon>Spermatophyta</taxon>
        <taxon>Magnoliopsida</taxon>
        <taxon>Ranunculales</taxon>
        <taxon>Circaeasteraceae</taxon>
        <taxon>Kingdonia</taxon>
    </lineage>
</organism>
<dbReference type="OrthoDB" id="1928787at2759"/>
<dbReference type="EMBL" id="JACGCM010000115">
    <property type="protein sequence ID" value="KAF6176340.1"/>
    <property type="molecule type" value="Genomic_DNA"/>
</dbReference>
<dbReference type="AlphaFoldDB" id="A0A7J7PAI5"/>
<proteinExistence type="predicted"/>
<evidence type="ECO:0008006" key="3">
    <source>
        <dbReference type="Google" id="ProtNLM"/>
    </source>
</evidence>
<reference evidence="1 2" key="1">
    <citation type="journal article" date="2020" name="IScience">
        <title>Genome Sequencing of the Endangered Kingdonia uniflora (Circaeasteraceae, Ranunculales) Reveals Potential Mechanisms of Evolutionary Specialization.</title>
        <authorList>
            <person name="Sun Y."/>
            <person name="Deng T."/>
            <person name="Zhang A."/>
            <person name="Moore M.J."/>
            <person name="Landis J.B."/>
            <person name="Lin N."/>
            <person name="Zhang H."/>
            <person name="Zhang X."/>
            <person name="Huang J."/>
            <person name="Zhang X."/>
            <person name="Sun H."/>
            <person name="Wang H."/>
        </authorList>
    </citation>
    <scope>NUCLEOTIDE SEQUENCE [LARGE SCALE GENOMIC DNA]</scope>
    <source>
        <strain evidence="1">TB1705</strain>
        <tissue evidence="1">Leaf</tissue>
    </source>
</reference>